<evidence type="ECO:0000313" key="2">
    <source>
        <dbReference type="EMBL" id="MBA2132606.1"/>
    </source>
</evidence>
<dbReference type="InterPro" id="IPR007294">
    <property type="entry name" value="DUF401"/>
</dbReference>
<keyword evidence="1" id="KW-0812">Transmembrane</keyword>
<protein>
    <submittedName>
        <fullName evidence="2">DUF401 family protein</fullName>
    </submittedName>
</protein>
<feature type="transmembrane region" description="Helical" evidence="1">
    <location>
        <begin position="60"/>
        <end position="78"/>
    </location>
</feature>
<dbReference type="PANTHER" id="PTHR39556">
    <property type="entry name" value="PROTEIN, PUTATIVE-RELATED"/>
    <property type="match status" value="1"/>
</dbReference>
<dbReference type="RefSeq" id="WP_181339059.1">
    <property type="nucleotide sequence ID" value="NZ_JAAKDE010000005.1"/>
</dbReference>
<keyword evidence="3" id="KW-1185">Reference proteome</keyword>
<feature type="transmembrane region" description="Helical" evidence="1">
    <location>
        <begin position="408"/>
        <end position="429"/>
    </location>
</feature>
<sequence>MQLFPELPWLIKILLSLGVILLTNRLLKSLSLAMTSGALLIALFAGQSPAEMLAIASRPLLTFKHLTFVIVIALIYWLSMQMSETGLMREMVALIQSRLSTRGSISALPAVIGVLPIPGGAFFSAPLVDTCDEEKNVDPELKSAINFWFRHPWEFWSPLFPGPLLAMEIAGLSSLEFLLVGFPLSLIAAGAGYLFLLRPIPSCPRPAPQGQTGFWRQLIFLLSPILIVIGTYIVYQLLPDTIRSNNQYIPIGIGIIGAILWLQYFRPLTAAQWRKILVQKKFLVLAVQMSMIQVYGAFIGSNLPDGTPLVARFSSELTSFGIPVWLMIMLIPFVSALATGLAVGYIGASFPIVLSLLGAEPGFGTLLSAIVLAQGFGMIGLMLSPVHVCLLVSNEYFETGLTPTLSKLIKPSLLVLGGTVLYYLFFYYLI</sequence>
<proteinExistence type="predicted"/>
<name>A0A8J6HRA0_9FIRM</name>
<dbReference type="Proteomes" id="UP000657177">
    <property type="component" value="Unassembled WGS sequence"/>
</dbReference>
<feature type="transmembrane region" description="Helical" evidence="1">
    <location>
        <begin position="218"/>
        <end position="235"/>
    </location>
</feature>
<gene>
    <name evidence="2" type="ORF">G5B42_03490</name>
</gene>
<organism evidence="2 3">
    <name type="scientific">Capillibacterium thermochitinicola</name>
    <dbReference type="NCBI Taxonomy" id="2699427"/>
    <lineage>
        <taxon>Bacteria</taxon>
        <taxon>Bacillati</taxon>
        <taxon>Bacillota</taxon>
        <taxon>Capillibacterium</taxon>
    </lineage>
</organism>
<keyword evidence="1" id="KW-1133">Transmembrane helix</keyword>
<feature type="transmembrane region" description="Helical" evidence="1">
    <location>
        <begin position="30"/>
        <end position="48"/>
    </location>
</feature>
<comment type="caution">
    <text evidence="2">The sequence shown here is derived from an EMBL/GenBank/DDBJ whole genome shotgun (WGS) entry which is preliminary data.</text>
</comment>
<feature type="transmembrane region" description="Helical" evidence="1">
    <location>
        <begin position="6"/>
        <end position="23"/>
    </location>
</feature>
<feature type="transmembrane region" description="Helical" evidence="1">
    <location>
        <begin position="99"/>
        <end position="117"/>
    </location>
</feature>
<evidence type="ECO:0000313" key="3">
    <source>
        <dbReference type="Proteomes" id="UP000657177"/>
    </source>
</evidence>
<feature type="transmembrane region" description="Helical" evidence="1">
    <location>
        <begin position="177"/>
        <end position="197"/>
    </location>
</feature>
<accession>A0A8J6HRA0</accession>
<dbReference type="Pfam" id="PF04165">
    <property type="entry name" value="DUF401"/>
    <property type="match status" value="1"/>
</dbReference>
<feature type="transmembrane region" description="Helical" evidence="1">
    <location>
        <begin position="247"/>
        <end position="262"/>
    </location>
</feature>
<reference evidence="2" key="1">
    <citation type="submission" date="2020-06" db="EMBL/GenBank/DDBJ databases">
        <title>Novel chitinolytic bacterium.</title>
        <authorList>
            <person name="Ungkulpasvich U."/>
            <person name="Kosugi A."/>
            <person name="Uke A."/>
        </authorList>
    </citation>
    <scope>NUCLEOTIDE SEQUENCE</scope>
    <source>
        <strain evidence="2">UUS1-1</strain>
    </source>
</reference>
<evidence type="ECO:0000256" key="1">
    <source>
        <dbReference type="SAM" id="Phobius"/>
    </source>
</evidence>
<dbReference type="AlphaFoldDB" id="A0A8J6HRA0"/>
<dbReference type="PANTHER" id="PTHR39556:SF1">
    <property type="entry name" value="PROTEIN, PUTATIVE-RELATED"/>
    <property type="match status" value="1"/>
</dbReference>
<feature type="transmembrane region" description="Helical" evidence="1">
    <location>
        <begin position="282"/>
        <end position="304"/>
    </location>
</feature>
<feature type="transmembrane region" description="Helical" evidence="1">
    <location>
        <begin position="324"/>
        <end position="354"/>
    </location>
</feature>
<keyword evidence="1" id="KW-0472">Membrane</keyword>
<dbReference type="EMBL" id="JAAKDE010000005">
    <property type="protein sequence ID" value="MBA2132606.1"/>
    <property type="molecule type" value="Genomic_DNA"/>
</dbReference>